<feature type="compositionally biased region" description="Basic and acidic residues" evidence="7">
    <location>
        <begin position="382"/>
        <end position="400"/>
    </location>
</feature>
<organism evidence="9 10">
    <name type="scientific">Falco tinnunculus</name>
    <name type="common">Common kestrel</name>
    <dbReference type="NCBI Taxonomy" id="100819"/>
    <lineage>
        <taxon>Eukaryota</taxon>
        <taxon>Metazoa</taxon>
        <taxon>Chordata</taxon>
        <taxon>Craniata</taxon>
        <taxon>Vertebrata</taxon>
        <taxon>Euteleostomi</taxon>
        <taxon>Archelosauria</taxon>
        <taxon>Archosauria</taxon>
        <taxon>Dinosauria</taxon>
        <taxon>Saurischia</taxon>
        <taxon>Theropoda</taxon>
        <taxon>Coelurosauria</taxon>
        <taxon>Aves</taxon>
        <taxon>Neognathae</taxon>
        <taxon>Neoaves</taxon>
        <taxon>Telluraves</taxon>
        <taxon>Australaves</taxon>
        <taxon>Falconiformes</taxon>
        <taxon>Falconidae</taxon>
        <taxon>Falco</taxon>
    </lineage>
</organism>
<dbReference type="PROSITE" id="PS01264">
    <property type="entry name" value="TBOX_2"/>
    <property type="match status" value="1"/>
</dbReference>
<dbReference type="PANTHER" id="PTHR11267">
    <property type="entry name" value="T-BOX PROTEIN-RELATED"/>
    <property type="match status" value="1"/>
</dbReference>
<dbReference type="InterPro" id="IPR046360">
    <property type="entry name" value="T-box_DNA-bd"/>
</dbReference>
<keyword evidence="5 6" id="KW-0539">Nucleus</keyword>
<dbReference type="SUPFAM" id="SSF49417">
    <property type="entry name" value="p53-like transcription factors"/>
    <property type="match status" value="1"/>
</dbReference>
<keyword evidence="2" id="KW-0805">Transcription regulation</keyword>
<feature type="compositionally biased region" description="Basic and acidic residues" evidence="7">
    <location>
        <begin position="414"/>
        <end position="435"/>
    </location>
</feature>
<feature type="domain" description="T-box" evidence="8">
    <location>
        <begin position="99"/>
        <end position="277"/>
    </location>
</feature>
<dbReference type="Proteomes" id="UP000694562">
    <property type="component" value="Unplaced"/>
</dbReference>
<reference evidence="9" key="2">
    <citation type="submission" date="2025-09" db="UniProtKB">
        <authorList>
            <consortium name="Ensembl"/>
        </authorList>
    </citation>
    <scope>IDENTIFICATION</scope>
</reference>
<dbReference type="GO" id="GO:0000978">
    <property type="term" value="F:RNA polymerase II cis-regulatory region sequence-specific DNA binding"/>
    <property type="evidence" value="ECO:0007669"/>
    <property type="project" value="InterPro"/>
</dbReference>
<feature type="compositionally biased region" description="Low complexity" evidence="7">
    <location>
        <begin position="629"/>
        <end position="643"/>
    </location>
</feature>
<dbReference type="CDD" id="cd20188">
    <property type="entry name" value="T-box_TBX2_3-like"/>
    <property type="match status" value="1"/>
</dbReference>
<dbReference type="PRINTS" id="PR00937">
    <property type="entry name" value="TBOX"/>
</dbReference>
<dbReference type="GO" id="GO:0001708">
    <property type="term" value="P:cell fate specification"/>
    <property type="evidence" value="ECO:0007669"/>
    <property type="project" value="TreeGrafter"/>
</dbReference>
<dbReference type="InterPro" id="IPR022582">
    <property type="entry name" value="TBX2/3_TAD"/>
</dbReference>
<evidence type="ECO:0000256" key="7">
    <source>
        <dbReference type="SAM" id="MobiDB-lite"/>
    </source>
</evidence>
<proteinExistence type="predicted"/>
<feature type="compositionally biased region" description="Basic and acidic residues" evidence="7">
    <location>
        <begin position="296"/>
        <end position="308"/>
    </location>
</feature>
<keyword evidence="3 6" id="KW-0238">DNA-binding</keyword>
<evidence type="ECO:0000256" key="5">
    <source>
        <dbReference type="ARBA" id="ARBA00023242"/>
    </source>
</evidence>
<accession>A0A8C4V8E9</accession>
<dbReference type="AlphaFoldDB" id="A0A8C4V8E9"/>
<dbReference type="Gene3D" id="2.60.40.820">
    <property type="entry name" value="Transcription factor, T-box"/>
    <property type="match status" value="1"/>
</dbReference>
<dbReference type="OMA" id="EQCKPER"/>
<evidence type="ECO:0000256" key="3">
    <source>
        <dbReference type="ARBA" id="ARBA00023125"/>
    </source>
</evidence>
<evidence type="ECO:0000256" key="6">
    <source>
        <dbReference type="PROSITE-ProRule" id="PRU00201"/>
    </source>
</evidence>
<dbReference type="Pfam" id="PF20627">
    <property type="entry name" value="TBX2-3_RD"/>
    <property type="match status" value="1"/>
</dbReference>
<dbReference type="GO" id="GO:0000785">
    <property type="term" value="C:chromatin"/>
    <property type="evidence" value="ECO:0007669"/>
    <property type="project" value="TreeGrafter"/>
</dbReference>
<dbReference type="InterPro" id="IPR036960">
    <property type="entry name" value="T-box_sf"/>
</dbReference>
<dbReference type="Ensembl" id="ENSFTIT00000025121.1">
    <property type="protein sequence ID" value="ENSFTIP00000024106.1"/>
    <property type="gene ID" value="ENSFTIG00000015420.1"/>
</dbReference>
<feature type="compositionally biased region" description="Basic and acidic residues" evidence="7">
    <location>
        <begin position="683"/>
        <end position="695"/>
    </location>
</feature>
<evidence type="ECO:0000256" key="1">
    <source>
        <dbReference type="ARBA" id="ARBA00004123"/>
    </source>
</evidence>
<dbReference type="InterPro" id="IPR002070">
    <property type="entry name" value="TF_Brachyury"/>
</dbReference>
<dbReference type="Pfam" id="PF00907">
    <property type="entry name" value="T-box"/>
    <property type="match status" value="1"/>
</dbReference>
<dbReference type="SMART" id="SM00425">
    <property type="entry name" value="TBOX"/>
    <property type="match status" value="1"/>
</dbReference>
<feature type="region of interest" description="Disordered" evidence="7">
    <location>
        <begin position="270"/>
        <end position="439"/>
    </location>
</feature>
<evidence type="ECO:0000256" key="4">
    <source>
        <dbReference type="ARBA" id="ARBA00023163"/>
    </source>
</evidence>
<comment type="subcellular location">
    <subcellularLocation>
        <location evidence="1 6">Nucleus</location>
    </subcellularLocation>
</comment>
<dbReference type="PANTHER" id="PTHR11267:SF82">
    <property type="entry name" value="T-BOX TRANSCRIPTION FACTOR TBX2"/>
    <property type="match status" value="1"/>
</dbReference>
<feature type="region of interest" description="Disordered" evidence="7">
    <location>
        <begin position="676"/>
        <end position="695"/>
    </location>
</feature>
<feature type="compositionally biased region" description="Basic and acidic residues" evidence="7">
    <location>
        <begin position="340"/>
        <end position="362"/>
    </location>
</feature>
<dbReference type="InterPro" id="IPR048387">
    <property type="entry name" value="TBX2_3_RD"/>
</dbReference>
<feature type="region of interest" description="Disordered" evidence="7">
    <location>
        <begin position="615"/>
        <end position="670"/>
    </location>
</feature>
<dbReference type="InterPro" id="IPR018186">
    <property type="entry name" value="TF_T-box_CS"/>
</dbReference>
<keyword evidence="4" id="KW-0804">Transcription</keyword>
<dbReference type="InterPro" id="IPR008967">
    <property type="entry name" value="p53-like_TF_DNA-bd_sf"/>
</dbReference>
<protein>
    <submittedName>
        <fullName evidence="9">T-box transcription factor 2</fullName>
    </submittedName>
</protein>
<sequence>MRDPAFPGTAMAYHPFHAPRPADFPMSAFLAAAQPSFFPALALPPAALAKPMPDPGLAGAAEAGLHVSALGHHHQAAHLRSLKSLEPEEEVEDDPKVTLEAKELWDQFHKLGTEMVITKSGRRMFPPFKVRVSGLDKKAKYILLMDIVAADDCRYKFHNSRWMVAGKADPEMPKRMYIHPDSPATGEQWMAKPVAFHKLKLTNNISDKHGFTILNSMHKYQPRFHIVRANDILKLPYSTFRTYVFPETDFIAVTAYQNDKITQLKIDNNPFAKGFRDTGNGRREKRKQLSLPSLRMYEEPCKPDRDGGESDASSCEPSAVRDALHSPVGTLPSPLRLKGSGREEKLGADSDAEVEKAPEERPVAAATPGGEDTTPRGSPQCLEERSKERRSPEKVKDGASPREGPGEGLFGTRGLEKDKVEGRRKEPDPGKKDVEGGGLGKEAFAPLMVHTDSPPHLSAGHLQSLALSGLHGQQFFSPLGAGQPLFIHPGQFAMAPGAFSAMGMGHLLASVTGGGSLENGALSSAPGAAGTATPFPFHLSQHMLASQGIPMPTFGGLFPYPYTYMAAAAAAASAMPATSAAAAGPLSRNPFLGSSRPRLRFSPYQLPVTIPPSTNLLTTGLPASLNPGSEGSKASSSRESSPLPEVPLHKGGSQRPAASPKGSLKESLNELQNIQRLVSGLESQRELSPGRESPK</sequence>
<evidence type="ECO:0000313" key="10">
    <source>
        <dbReference type="Proteomes" id="UP000694562"/>
    </source>
</evidence>
<comment type="caution">
    <text evidence="6">Lacks conserved residue(s) required for the propagation of feature annotation.</text>
</comment>
<dbReference type="GO" id="GO:0045893">
    <property type="term" value="P:positive regulation of DNA-templated transcription"/>
    <property type="evidence" value="ECO:0007669"/>
    <property type="project" value="InterPro"/>
</dbReference>
<evidence type="ECO:0000256" key="2">
    <source>
        <dbReference type="ARBA" id="ARBA00023015"/>
    </source>
</evidence>
<dbReference type="FunFam" id="2.60.40.820:FF:000003">
    <property type="entry name" value="T-box transcription factor TBX3"/>
    <property type="match status" value="1"/>
</dbReference>
<dbReference type="OrthoDB" id="7442607at2759"/>
<name>A0A8C4V8E9_FALTI</name>
<dbReference type="PROSITE" id="PS01283">
    <property type="entry name" value="TBOX_1"/>
    <property type="match status" value="1"/>
</dbReference>
<dbReference type="GO" id="GO:0000981">
    <property type="term" value="F:DNA-binding transcription factor activity, RNA polymerase II-specific"/>
    <property type="evidence" value="ECO:0007669"/>
    <property type="project" value="TreeGrafter"/>
</dbReference>
<dbReference type="InterPro" id="IPR001699">
    <property type="entry name" value="TF_T-box"/>
</dbReference>
<dbReference type="PROSITE" id="PS50252">
    <property type="entry name" value="TBOX_3"/>
    <property type="match status" value="1"/>
</dbReference>
<dbReference type="PRINTS" id="PR00938">
    <property type="entry name" value="BRACHYURY"/>
</dbReference>
<dbReference type="Pfam" id="PF12598">
    <property type="entry name" value="TBX2-3_TAD"/>
    <property type="match status" value="1"/>
</dbReference>
<dbReference type="GO" id="GO:0005634">
    <property type="term" value="C:nucleus"/>
    <property type="evidence" value="ECO:0007669"/>
    <property type="project" value="UniProtKB-SubCell"/>
</dbReference>
<reference evidence="9" key="1">
    <citation type="submission" date="2025-08" db="UniProtKB">
        <authorList>
            <consortium name="Ensembl"/>
        </authorList>
    </citation>
    <scope>IDENTIFICATION</scope>
</reference>
<keyword evidence="10" id="KW-1185">Reference proteome</keyword>
<evidence type="ECO:0000259" key="8">
    <source>
        <dbReference type="PROSITE" id="PS50252"/>
    </source>
</evidence>
<evidence type="ECO:0000313" key="9">
    <source>
        <dbReference type="Ensembl" id="ENSFTIP00000024106.1"/>
    </source>
</evidence>